<accession>A0A1I8E8T8</accession>
<dbReference type="Gene3D" id="2.60.40.690">
    <property type="entry name" value="Alpha-macroglobulin, receptor-binding domain"/>
    <property type="match status" value="1"/>
</dbReference>
<dbReference type="FunFam" id="2.60.40.1930:FF:000001">
    <property type="entry name" value="CD109 isoform 3"/>
    <property type="match status" value="1"/>
</dbReference>
<dbReference type="InterPro" id="IPR041813">
    <property type="entry name" value="A2M_TED"/>
</dbReference>
<evidence type="ECO:0000313" key="11">
    <source>
        <dbReference type="WBParaSite" id="maker-PairedContig_104-snap-gene-1.19-mRNA-1"/>
    </source>
</evidence>
<dbReference type="Gene3D" id="2.60.40.2950">
    <property type="match status" value="1"/>
</dbReference>
<dbReference type="SMART" id="SM01359">
    <property type="entry name" value="A2M_N_2"/>
    <property type="match status" value="1"/>
</dbReference>
<dbReference type="InterPro" id="IPR001599">
    <property type="entry name" value="Macroglobln_a2"/>
</dbReference>
<dbReference type="Gene3D" id="2.60.40.1930">
    <property type="match status" value="2"/>
</dbReference>
<dbReference type="STRING" id="6293.A0A1I8E8T8"/>
<dbReference type="Gene3D" id="2.60.40.1940">
    <property type="match status" value="1"/>
</dbReference>
<dbReference type="Gene3D" id="2.20.130.20">
    <property type="match status" value="1"/>
</dbReference>
<dbReference type="Pfam" id="PF07677">
    <property type="entry name" value="A2M_recep"/>
    <property type="match status" value="1"/>
</dbReference>
<dbReference type="Gene3D" id="2.60.40.10">
    <property type="entry name" value="Immunoglobulins"/>
    <property type="match status" value="2"/>
</dbReference>
<comment type="similarity">
    <text evidence="1">Belongs to the protease inhibitor I39 (alpha-2-macroglobulin) family.</text>
</comment>
<evidence type="ECO:0000256" key="7">
    <source>
        <dbReference type="ARBA" id="ARBA00078071"/>
    </source>
</evidence>
<dbReference type="InterPro" id="IPR011625">
    <property type="entry name" value="A2M_N_BRD"/>
</dbReference>
<comment type="function">
    <text evidence="5">Binds covalently through a thioester bond to the pathogen surface resulting in pathogen clearance.</text>
</comment>
<feature type="domain" description="Alpha-2-macroglobulin bait region" evidence="8">
    <location>
        <begin position="531"/>
        <end position="667"/>
    </location>
</feature>
<dbReference type="CDD" id="cd02897">
    <property type="entry name" value="A2M_2"/>
    <property type="match status" value="1"/>
</dbReference>
<evidence type="ECO:0000256" key="5">
    <source>
        <dbReference type="ARBA" id="ARBA00057615"/>
    </source>
</evidence>
<dbReference type="InterPro" id="IPR009048">
    <property type="entry name" value="A-macroglobulin_rcpt-bd"/>
</dbReference>
<protein>
    <recommendedName>
        <fullName evidence="7">TEP1-F</fullName>
    </recommendedName>
</protein>
<keyword evidence="4" id="KW-0325">Glycoprotein</keyword>
<dbReference type="SMART" id="SM01360">
    <property type="entry name" value="A2M"/>
    <property type="match status" value="1"/>
</dbReference>
<dbReference type="Pfam" id="PF07678">
    <property type="entry name" value="TED_complement"/>
    <property type="match status" value="1"/>
</dbReference>
<dbReference type="SUPFAM" id="SSF48239">
    <property type="entry name" value="Terpenoid cyclases/Protein prenyltransferases"/>
    <property type="match status" value="1"/>
</dbReference>
<dbReference type="FunFam" id="1.50.10.20:FF:000001">
    <property type="entry name" value="CD109 isoform 1"/>
    <property type="match status" value="1"/>
</dbReference>
<dbReference type="Pfam" id="PF17791">
    <property type="entry name" value="MG3"/>
    <property type="match status" value="1"/>
</dbReference>
<dbReference type="Gene3D" id="6.20.50.160">
    <property type="match status" value="1"/>
</dbReference>
<dbReference type="Pfam" id="PF07703">
    <property type="entry name" value="A2M_BRD"/>
    <property type="match status" value="1"/>
</dbReference>
<dbReference type="Pfam" id="PF01835">
    <property type="entry name" value="MG2"/>
    <property type="match status" value="1"/>
</dbReference>
<dbReference type="InterPro" id="IPR019742">
    <property type="entry name" value="MacrogloblnA2_CS"/>
</dbReference>
<evidence type="ECO:0000259" key="10">
    <source>
        <dbReference type="SMART" id="SM01361"/>
    </source>
</evidence>
<dbReference type="GO" id="GO:0004866">
    <property type="term" value="F:endopeptidase inhibitor activity"/>
    <property type="evidence" value="ECO:0007669"/>
    <property type="project" value="InterPro"/>
</dbReference>
<evidence type="ECO:0000256" key="3">
    <source>
        <dbReference type="ARBA" id="ARBA00023157"/>
    </source>
</evidence>
<reference evidence="11" key="1">
    <citation type="submission" date="2016-11" db="UniProtKB">
        <authorList>
            <consortium name="WormBaseParasite"/>
        </authorList>
    </citation>
    <scope>IDENTIFICATION</scope>
    <source>
        <strain evidence="11">pt0022</strain>
    </source>
</reference>
<dbReference type="SMART" id="SM01361">
    <property type="entry name" value="A2M_recep"/>
    <property type="match status" value="1"/>
</dbReference>
<dbReference type="InterPro" id="IPR050473">
    <property type="entry name" value="A2M/Complement_sys"/>
</dbReference>
<evidence type="ECO:0000256" key="1">
    <source>
        <dbReference type="ARBA" id="ARBA00010952"/>
    </source>
</evidence>
<dbReference type="InterPro" id="IPR041555">
    <property type="entry name" value="MG3"/>
</dbReference>
<feature type="domain" description="Alpha-macroglobulin receptor-binding" evidence="10">
    <location>
        <begin position="1426"/>
        <end position="1515"/>
    </location>
</feature>
<dbReference type="InterPro" id="IPR011626">
    <property type="entry name" value="Alpha-macroglobulin_TED"/>
</dbReference>
<evidence type="ECO:0000256" key="4">
    <source>
        <dbReference type="ARBA" id="ARBA00023180"/>
    </source>
</evidence>
<dbReference type="InterPro" id="IPR008930">
    <property type="entry name" value="Terpenoid_cyclase/PrenylTrfase"/>
</dbReference>
<proteinExistence type="inferred from homology"/>
<evidence type="ECO:0000256" key="2">
    <source>
        <dbReference type="ARBA" id="ARBA00022729"/>
    </source>
</evidence>
<dbReference type="SUPFAM" id="SSF49410">
    <property type="entry name" value="Alpha-macroglobulin receptor domain"/>
    <property type="match status" value="1"/>
</dbReference>
<organism evidence="11">
    <name type="scientific">Wuchereria bancrofti</name>
    <dbReference type="NCBI Taxonomy" id="6293"/>
    <lineage>
        <taxon>Eukaryota</taxon>
        <taxon>Metazoa</taxon>
        <taxon>Ecdysozoa</taxon>
        <taxon>Nematoda</taxon>
        <taxon>Chromadorea</taxon>
        <taxon>Rhabditida</taxon>
        <taxon>Spirurina</taxon>
        <taxon>Spiruromorpha</taxon>
        <taxon>Filarioidea</taxon>
        <taxon>Onchocercidae</taxon>
        <taxon>Wuchereria</taxon>
    </lineage>
</organism>
<dbReference type="InterPro" id="IPR002890">
    <property type="entry name" value="MG2"/>
</dbReference>
<dbReference type="WBParaSite" id="maker-PairedContig_104-snap-gene-1.19-mRNA-1">
    <property type="protein sequence ID" value="maker-PairedContig_104-snap-gene-1.19-mRNA-1"/>
    <property type="gene ID" value="maker-PairedContig_104-snap-gene-1.19"/>
</dbReference>
<dbReference type="PANTHER" id="PTHR11412">
    <property type="entry name" value="MACROGLOBULIN / COMPLEMENT"/>
    <property type="match status" value="1"/>
</dbReference>
<keyword evidence="3" id="KW-1015">Disulfide bond</keyword>
<dbReference type="PANTHER" id="PTHR11412:SF175">
    <property type="entry name" value="TEP (THIOLESTER CONTAINING PROTEIN)"/>
    <property type="match status" value="1"/>
</dbReference>
<comment type="subunit">
    <text evidence="6">Heterodimer of a TEP1-N chain and an TEP1-C chain non-covalently linked. Forms a complex composed of TEP1-N and TEP1-C heterodimer, LRIM1 and APL1C; the interaction stabilizes TEP1-N and TEP1-C heterodimer, prevents its binding to tissues while circulating in the hemolymph and protects the thioester bond from hydrolysis. Mature TEP1 and to a lesser extent full-length TEP1 interact with SPCLIP1; the interaction is induced by microbial infection.</text>
</comment>
<dbReference type="SMART" id="SM01419">
    <property type="entry name" value="Thiol-ester_cl"/>
    <property type="match status" value="1"/>
</dbReference>
<name>A0A1I8E8T8_WUCBA</name>
<feature type="domain" description="Alpha-2-macroglobulin" evidence="9">
    <location>
        <begin position="795"/>
        <end position="887"/>
    </location>
</feature>
<evidence type="ECO:0000259" key="8">
    <source>
        <dbReference type="SMART" id="SM01359"/>
    </source>
</evidence>
<dbReference type="InterPro" id="IPR013783">
    <property type="entry name" value="Ig-like_fold"/>
</dbReference>
<dbReference type="Pfam" id="PF00207">
    <property type="entry name" value="A2M"/>
    <property type="match status" value="1"/>
</dbReference>
<dbReference type="GO" id="GO:0005615">
    <property type="term" value="C:extracellular space"/>
    <property type="evidence" value="ECO:0007669"/>
    <property type="project" value="InterPro"/>
</dbReference>
<evidence type="ECO:0000259" key="9">
    <source>
        <dbReference type="SMART" id="SM01360"/>
    </source>
</evidence>
<evidence type="ECO:0000256" key="6">
    <source>
        <dbReference type="ARBA" id="ARBA00063781"/>
    </source>
</evidence>
<sequence length="1574" mass="176344">MLPDGKCFTKLCNISKNRINQCYKEDSKSGKAEMFNVWLFGLTAVTLCNVIVADVMRPFGDHFGVNDGSEQTHPGTYLVIAPKVVRPGLPYAVSVNVLKSPETDHIVRIEIRTTQNDTVGARVVNNVKTGVPQTITIDELSPEILLPGSYYKVYVRCETLSSKILFEDEGDVRFDEKSLSVFVQTDKAIYKPGSIVRYRVVVVTPDLKPYSETISVMIKDPNQNIISQKSDQTLTKGVYSNELELSVEPPLGDWQIMVKTKSGIKFEKDFTVDKYVLPKFEVNVKTPNFITVNDDLSVHIEAKYTYGKGVSGKAKVTLELPWHHFIVPLVVSDSGTVQKEEHENIIERTINLNNMGEATIVFSNDELKKHKLLSAYGGSSVKITATVTENLTDIKRNATTQIVAYRHDVKLDMEKQGETFKPGLEYNIVITLKQMDDTPIKATIPKRVQVTTFYNYLFGTDAITQREDKKVKIVDLDAHGTAVITLQPPNNCTDARVEAHYDRSGKDDFERASIYSILYIEPSISPSNNFLQLIADHTGIVDTGKTLSFTVKATEPLSTITYQVIARGSVILVQNMSVNGDLATITFTATSQMAPKAMLVVYTIRPSNQEILVDATDFRVDGLFKNNVSLTADHTTAEPGTLVKYTVKADPESYCALLAVDQSVLLLKSGNDITKDLVEQDVQQYDTTIAGHSHGYRSWEADLRRRKRSVWYPWWGVGGKDAATIFDNSGLVILTDALLFRGPEIAMHFKSWRRFPAVAFGAARSVLKVGMDEEISEKGSDLYDLPKIRKLFPETWVWNNMRTRDTGEAVFEAVVPDTITSWIASAFAINDESGLGVALSTSKLTVFRPFFIRMNLPYSVKRGEKFALQVLIFNYMDSEQDVTNHKFSAQVTVTLKDDDDIGYNFLQKDGTTKKPISKNVKDKKYNVRLISVPSGGVSKAVYFPIVPTKIGDVILSVTAQSAIAGDAVEQVLRVEPEGYRVDRNTLVMIDLTQTNDSVEIKKQIDMQFPVDAVEGSRKARFDVIGDLLGSALANIDSLVRMPYGCGEQNMINFVPNIAVLRYLKITKQTGKQIENRAKKFMESGYQRELTYRRDDHSFSAFGQSDKHGSTWLTAFVVRSFKQAQQFIFIDEHILQESIAFLNAQQQQENGAFAERGEVHHKAIQGGAAEGGVPLTAYVYVALLENGVRDDKAQYYLEQHLDEIGDDPYALAIVTYAFHLANSSRKEEALEMLESHKKESADGVYWSKKIGQEKPKDAQHYFYQPRPADVEMTAYVLLTYMIRDDTDKALPLVRWLTSQRNAYGGFSSTQDTVMALQALAAYAARVYSPQLNISIMIMNGADKQNFEVTADNAMVLQSYQLTNLDKGLELNAQGNGIVLAQLQYSYHRTTMRDDVPFYCTKEVRELHSGNRLQLDLCCNYTKLDSRSNMAVAEIDALSGFRFDGDQLNDLMDISDLQRAELDNEDTRMNLYFNPIGSTPVCLSLYTDMVYQISEQKPAQVVLFDYYDPEQQVKTTYTAKQTRSLQDACPECWPAVEANEKSTGILSVRAEASSTISGTKLHVIILFALLISIVRP</sequence>
<dbReference type="InterPro" id="IPR036595">
    <property type="entry name" value="A-macroglobulin_rcpt-bd_sf"/>
</dbReference>
<keyword evidence="2" id="KW-0732">Signal</keyword>
<dbReference type="Gene3D" id="2.60.120.1540">
    <property type="match status" value="1"/>
</dbReference>
<dbReference type="PROSITE" id="PS00477">
    <property type="entry name" value="ALPHA_2_MACROGLOBULIN"/>
    <property type="match status" value="1"/>
</dbReference>
<dbReference type="InterPro" id="IPR047565">
    <property type="entry name" value="Alpha-macroglob_thiol-ester_cl"/>
</dbReference>
<dbReference type="Gene3D" id="1.50.10.20">
    <property type="match status" value="1"/>
</dbReference>